<dbReference type="GO" id="GO:0005886">
    <property type="term" value="C:plasma membrane"/>
    <property type="evidence" value="ECO:0007669"/>
    <property type="project" value="InterPro"/>
</dbReference>
<dbReference type="Proteomes" id="UP001059041">
    <property type="component" value="Linkage Group LG20"/>
</dbReference>
<name>A0A9W7WBF9_TRIRA</name>
<evidence type="ECO:0000313" key="9">
    <source>
        <dbReference type="EMBL" id="KAI7794777.1"/>
    </source>
</evidence>
<evidence type="ECO:0000256" key="2">
    <source>
        <dbReference type="ARBA" id="ARBA00006510"/>
    </source>
</evidence>
<dbReference type="AlphaFoldDB" id="A0A9W7WBF9"/>
<dbReference type="Pfam" id="PF07810">
    <property type="entry name" value="TMC"/>
    <property type="match status" value="1"/>
</dbReference>
<keyword evidence="10" id="KW-1185">Reference proteome</keyword>
<comment type="subcellular location">
    <subcellularLocation>
        <location evidence="1 6">Membrane</location>
        <topology evidence="1 6">Multi-pass membrane protein</topology>
    </subcellularLocation>
</comment>
<evidence type="ECO:0000256" key="5">
    <source>
        <dbReference type="ARBA" id="ARBA00023136"/>
    </source>
</evidence>
<feature type="region of interest" description="Disordered" evidence="7">
    <location>
        <begin position="1"/>
        <end position="28"/>
    </location>
</feature>
<proteinExistence type="inferred from homology"/>
<feature type="transmembrane region" description="Helical" evidence="6">
    <location>
        <begin position="537"/>
        <end position="560"/>
    </location>
</feature>
<evidence type="ECO:0000256" key="4">
    <source>
        <dbReference type="ARBA" id="ARBA00022989"/>
    </source>
</evidence>
<dbReference type="PANTHER" id="PTHR23302:SF66">
    <property type="entry name" value="TRANSMEMBRANE CHANNEL-LIKE PROTEIN"/>
    <property type="match status" value="1"/>
</dbReference>
<feature type="transmembrane region" description="Helical" evidence="6">
    <location>
        <begin position="493"/>
        <end position="516"/>
    </location>
</feature>
<feature type="transmembrane region" description="Helical" evidence="6">
    <location>
        <begin position="148"/>
        <end position="168"/>
    </location>
</feature>
<dbReference type="OrthoDB" id="1936208at2759"/>
<sequence length="672" mass="77455">MMEEEEPGTPHFQRLISDESVRSVQSGDSCEYHHTEIYAQLPSSQAHRQQQHNLHPEDERRMLESSVPPQALLVCMKIKRHIRSERAERRQQKHPAGSWDSWRQKQQITRRRLKEHISKALSGLLLWRHTLHKIEGGFGVGVKAYFVFLRYLLCLNVLYCVIIGGSVLTPTLMYREKPVSEQTFGFKDIFVGSGFLEGSPVFHSFYTRGSLDLPCFNTPVLFLLGMISVLLLSIIMVVRRTVVGYKHLWLTGTRFSSNVSYKVFCGWDFCIQNEKAAALKQTFISNELKMDLEEQRFHEDIQKRRIKRWIQLILLRVVLNIFVLLLLASSFILISYTITVSYHQEYQKLDWISSLMLEYLPPVTMTTVNYLLPHIFRETSKFEDYSPTTQLNLTLIRSIFLKLASLGIYLFFFIRSLAPYKDQHKCAENAFGKEMYKLTVFNFLESFFSAFCVAYPRMLLVKRCAWLKQKLGMPQFDISSNVLDLVNSQTVTWVGVFYCPLLPAISAVRLLLLLYIKKFTLIHCCVRAQRMFRVASSSVLFHFTLMLGLVLSVIVLGVNINRFVPGGCGPFEGDRSVFNVTAACVETLPAPAQTTISYVTSKTFAFALVLAEIVILTSYTSRGRANSKAIERWKEMLVMCSSDKRFLAKKHNTMRRQKTTRYKHVQQCSADA</sequence>
<evidence type="ECO:0000313" key="10">
    <source>
        <dbReference type="Proteomes" id="UP001059041"/>
    </source>
</evidence>
<dbReference type="InterPro" id="IPR038900">
    <property type="entry name" value="TMC"/>
</dbReference>
<keyword evidence="4 6" id="KW-1133">Transmembrane helix</keyword>
<evidence type="ECO:0000259" key="8">
    <source>
        <dbReference type="Pfam" id="PF07810"/>
    </source>
</evidence>
<dbReference type="InterPro" id="IPR012496">
    <property type="entry name" value="TMC_dom"/>
</dbReference>
<comment type="similarity">
    <text evidence="2 6">Belongs to the TMC family.</text>
</comment>
<keyword evidence="3 6" id="KW-0812">Transmembrane</keyword>
<keyword evidence="5 6" id="KW-0472">Membrane</keyword>
<reference evidence="9" key="1">
    <citation type="submission" date="2021-02" db="EMBL/GenBank/DDBJ databases">
        <title>Comparative genomics reveals that relaxation of natural selection precedes convergent phenotypic evolution of cavefish.</title>
        <authorList>
            <person name="Peng Z."/>
        </authorList>
    </citation>
    <scope>NUCLEOTIDE SEQUENCE</scope>
    <source>
        <tissue evidence="9">Muscle</tissue>
    </source>
</reference>
<feature type="region of interest" description="Disordered" evidence="7">
    <location>
        <begin position="41"/>
        <end position="60"/>
    </location>
</feature>
<organism evidence="9 10">
    <name type="scientific">Triplophysa rosa</name>
    <name type="common">Cave loach</name>
    <dbReference type="NCBI Taxonomy" id="992332"/>
    <lineage>
        <taxon>Eukaryota</taxon>
        <taxon>Metazoa</taxon>
        <taxon>Chordata</taxon>
        <taxon>Craniata</taxon>
        <taxon>Vertebrata</taxon>
        <taxon>Euteleostomi</taxon>
        <taxon>Actinopterygii</taxon>
        <taxon>Neopterygii</taxon>
        <taxon>Teleostei</taxon>
        <taxon>Ostariophysi</taxon>
        <taxon>Cypriniformes</taxon>
        <taxon>Nemacheilidae</taxon>
        <taxon>Triplophysa</taxon>
    </lineage>
</organism>
<comment type="caution">
    <text evidence="9">The sequence shown here is derived from an EMBL/GenBank/DDBJ whole genome shotgun (WGS) entry which is preliminary data.</text>
</comment>
<dbReference type="GO" id="GO:0008381">
    <property type="term" value="F:mechanosensitive monoatomic ion channel activity"/>
    <property type="evidence" value="ECO:0007669"/>
    <property type="project" value="TreeGrafter"/>
</dbReference>
<evidence type="ECO:0000256" key="1">
    <source>
        <dbReference type="ARBA" id="ARBA00004141"/>
    </source>
</evidence>
<accession>A0A9W7WBF9</accession>
<dbReference type="EMBL" id="JAFHDT010000020">
    <property type="protein sequence ID" value="KAI7794777.1"/>
    <property type="molecule type" value="Genomic_DNA"/>
</dbReference>
<dbReference type="PANTHER" id="PTHR23302">
    <property type="entry name" value="TRANSMEMBRANE CHANNEL-RELATED"/>
    <property type="match status" value="1"/>
</dbReference>
<feature type="domain" description="TMC" evidence="8">
    <location>
        <begin position="426"/>
        <end position="534"/>
    </location>
</feature>
<feature type="compositionally biased region" description="Polar residues" evidence="7">
    <location>
        <begin position="41"/>
        <end position="53"/>
    </location>
</feature>
<feature type="transmembrane region" description="Helical" evidence="6">
    <location>
        <begin position="435"/>
        <end position="456"/>
    </location>
</feature>
<evidence type="ECO:0000256" key="3">
    <source>
        <dbReference type="ARBA" id="ARBA00022692"/>
    </source>
</evidence>
<feature type="transmembrane region" description="Helical" evidence="6">
    <location>
        <begin position="395"/>
        <end position="414"/>
    </location>
</feature>
<feature type="transmembrane region" description="Helical" evidence="6">
    <location>
        <begin position="603"/>
        <end position="620"/>
    </location>
</feature>
<evidence type="ECO:0000256" key="7">
    <source>
        <dbReference type="SAM" id="MobiDB-lite"/>
    </source>
</evidence>
<gene>
    <name evidence="9" type="ORF">IRJ41_000376</name>
</gene>
<feature type="transmembrane region" description="Helical" evidence="6">
    <location>
        <begin position="313"/>
        <end position="338"/>
    </location>
</feature>
<protein>
    <recommendedName>
        <fullName evidence="6">Transmembrane channel-like protein</fullName>
    </recommendedName>
</protein>
<evidence type="ECO:0000256" key="6">
    <source>
        <dbReference type="RuleBase" id="RU310713"/>
    </source>
</evidence>
<feature type="transmembrane region" description="Helical" evidence="6">
    <location>
        <begin position="220"/>
        <end position="238"/>
    </location>
</feature>